<dbReference type="EMBL" id="JALJRB010000005">
    <property type="protein sequence ID" value="MCJ8500196.1"/>
    <property type="molecule type" value="Genomic_DNA"/>
</dbReference>
<gene>
    <name evidence="9" type="ORF">MRX98_06380</name>
</gene>
<accession>A0AA41R1W5</accession>
<dbReference type="Gene3D" id="1.20.1540.10">
    <property type="entry name" value="Rhomboid-like"/>
    <property type="match status" value="1"/>
</dbReference>
<evidence type="ECO:0000256" key="7">
    <source>
        <dbReference type="SAM" id="Phobius"/>
    </source>
</evidence>
<evidence type="ECO:0000256" key="3">
    <source>
        <dbReference type="ARBA" id="ARBA00022692"/>
    </source>
</evidence>
<feature type="transmembrane region" description="Helical" evidence="7">
    <location>
        <begin position="250"/>
        <end position="269"/>
    </location>
</feature>
<dbReference type="GO" id="GO:0004252">
    <property type="term" value="F:serine-type endopeptidase activity"/>
    <property type="evidence" value="ECO:0007669"/>
    <property type="project" value="InterPro"/>
</dbReference>
<dbReference type="GO" id="GO:0016020">
    <property type="term" value="C:membrane"/>
    <property type="evidence" value="ECO:0007669"/>
    <property type="project" value="UniProtKB-SubCell"/>
</dbReference>
<comment type="similarity">
    <text evidence="2">Belongs to the peptidase S54 family.</text>
</comment>
<evidence type="ECO:0000259" key="8">
    <source>
        <dbReference type="Pfam" id="PF01694"/>
    </source>
</evidence>
<keyword evidence="3 7" id="KW-0812">Transmembrane</keyword>
<feature type="transmembrane region" description="Helical" evidence="7">
    <location>
        <begin position="217"/>
        <end position="238"/>
    </location>
</feature>
<dbReference type="InterPro" id="IPR035952">
    <property type="entry name" value="Rhomboid-like_sf"/>
</dbReference>
<dbReference type="InterPro" id="IPR011990">
    <property type="entry name" value="TPR-like_helical_dom_sf"/>
</dbReference>
<keyword evidence="6 7" id="KW-0472">Membrane</keyword>
<evidence type="ECO:0000313" key="10">
    <source>
        <dbReference type="Proteomes" id="UP001165427"/>
    </source>
</evidence>
<proteinExistence type="inferred from homology"/>
<feature type="transmembrane region" description="Helical" evidence="7">
    <location>
        <begin position="166"/>
        <end position="184"/>
    </location>
</feature>
<feature type="transmembrane region" description="Helical" evidence="7">
    <location>
        <begin position="21"/>
        <end position="38"/>
    </location>
</feature>
<keyword evidence="9" id="KW-0645">Protease</keyword>
<dbReference type="InterPro" id="IPR022764">
    <property type="entry name" value="Peptidase_S54_rhomboid_dom"/>
</dbReference>
<dbReference type="PANTHER" id="PTHR43731">
    <property type="entry name" value="RHOMBOID PROTEASE"/>
    <property type="match status" value="1"/>
</dbReference>
<evidence type="ECO:0000256" key="2">
    <source>
        <dbReference type="ARBA" id="ARBA00009045"/>
    </source>
</evidence>
<evidence type="ECO:0000256" key="6">
    <source>
        <dbReference type="ARBA" id="ARBA00023136"/>
    </source>
</evidence>
<protein>
    <submittedName>
        <fullName evidence="9">Rhomboid family intramembrane serine protease</fullName>
    </submittedName>
</protein>
<name>A0AA41R1W5_9BACT</name>
<keyword evidence="4" id="KW-0378">Hydrolase</keyword>
<comment type="caution">
    <text evidence="9">The sequence shown here is derived from an EMBL/GenBank/DDBJ whole genome shotgun (WGS) entry which is preliminary data.</text>
</comment>
<dbReference type="AlphaFoldDB" id="A0AA41R1W5"/>
<feature type="transmembrane region" description="Helical" evidence="7">
    <location>
        <begin position="191"/>
        <end position="211"/>
    </location>
</feature>
<organism evidence="9 10">
    <name type="scientific">Desulfatitalea alkaliphila</name>
    <dbReference type="NCBI Taxonomy" id="2929485"/>
    <lineage>
        <taxon>Bacteria</taxon>
        <taxon>Pseudomonadati</taxon>
        <taxon>Thermodesulfobacteriota</taxon>
        <taxon>Desulfobacteria</taxon>
        <taxon>Desulfobacterales</taxon>
        <taxon>Desulfosarcinaceae</taxon>
        <taxon>Desulfatitalea</taxon>
    </lineage>
</organism>
<keyword evidence="5 7" id="KW-1133">Transmembrane helix</keyword>
<evidence type="ECO:0000256" key="4">
    <source>
        <dbReference type="ARBA" id="ARBA00022801"/>
    </source>
</evidence>
<dbReference type="Pfam" id="PF01694">
    <property type="entry name" value="Rhomboid"/>
    <property type="match status" value="1"/>
</dbReference>
<evidence type="ECO:0000256" key="1">
    <source>
        <dbReference type="ARBA" id="ARBA00004141"/>
    </source>
</evidence>
<dbReference type="SUPFAM" id="SSF144091">
    <property type="entry name" value="Rhomboid-like"/>
    <property type="match status" value="1"/>
</dbReference>
<dbReference type="Gene3D" id="1.25.40.10">
    <property type="entry name" value="Tetratricopeptide repeat domain"/>
    <property type="match status" value="1"/>
</dbReference>
<evidence type="ECO:0000256" key="5">
    <source>
        <dbReference type="ARBA" id="ARBA00022989"/>
    </source>
</evidence>
<dbReference type="InterPro" id="IPR050925">
    <property type="entry name" value="Rhomboid_protease_S54"/>
</dbReference>
<feature type="domain" description="Peptidase S54 rhomboid" evidence="8">
    <location>
        <begin position="155"/>
        <end position="300"/>
    </location>
</feature>
<keyword evidence="10" id="KW-1185">Reference proteome</keyword>
<reference evidence="9" key="1">
    <citation type="submission" date="2022-04" db="EMBL/GenBank/DDBJ databases">
        <title>Desulfatitalea alkaliphila sp. nov., a novel anaerobic sulfate-reducing bacterium isolated from terrestrial mud volcano, Taman Peninsula, Russia.</title>
        <authorList>
            <person name="Khomyakova M.A."/>
            <person name="Merkel A.Y."/>
            <person name="Slobodkin A.I."/>
        </authorList>
    </citation>
    <scope>NUCLEOTIDE SEQUENCE</scope>
    <source>
        <strain evidence="9">M08but</strain>
    </source>
</reference>
<evidence type="ECO:0000313" key="9">
    <source>
        <dbReference type="EMBL" id="MCJ8500196.1"/>
    </source>
</evidence>
<comment type="subcellular location">
    <subcellularLocation>
        <location evidence="1">Membrane</location>
        <topology evidence="1">Multi-pass membrane protein</topology>
    </subcellularLocation>
</comment>
<feature type="transmembrane region" description="Helical" evidence="7">
    <location>
        <begin position="281"/>
        <end position="301"/>
    </location>
</feature>
<sequence>MRTEPMIAVPLSKNFSWRHPPLITIGLILINCFIFVVFQHDDDRRWEEAWAFYESSGLGGLECDIYRQYLHDQGEAAAVAAAVSPQGAREEERQHCYRAIAEDGRFIKRLAAGEVLDATDARIRQWRALRAEYDARMAAVITYHYGFRPADPRPFTLLSAMFLHGGWGHLIGNMIFLWLIGCLIEYGCRHVVYPLIYLLGGVAGTAFFWWLNPHSGIPLVGASGAIAGIMGAFAVFYGRKKVRIFLNLGFYFHYLTFAAIWLLPLWLGYELFQLLFDQWSAVAYAAHFGGLACGAVLAWAARVVPGCVDAPSFAAVAPENPAASLMERALERMGALAFPEARRLLVTALAHDPDNISIQQHLYTIDRQAPDSGPYHQTTAQLLDLLLAVPAHHDRACALFQDYMATAKPPRLAAVQYLRMSHCLVACGELATARRILLALLKKSPLLPALPMALFRLGEGFRRSGREDAWQQCMALIQHHYPMSDEARAANEVLHAGRPRPDLTSV</sequence>
<dbReference type="RefSeq" id="WP_246904044.1">
    <property type="nucleotide sequence ID" value="NZ_JALJRB010000005.1"/>
</dbReference>
<dbReference type="GO" id="GO:0006508">
    <property type="term" value="P:proteolysis"/>
    <property type="evidence" value="ECO:0007669"/>
    <property type="project" value="UniProtKB-KW"/>
</dbReference>
<dbReference type="Proteomes" id="UP001165427">
    <property type="component" value="Unassembled WGS sequence"/>
</dbReference>
<dbReference type="PANTHER" id="PTHR43731:SF14">
    <property type="entry name" value="PRESENILIN-ASSOCIATED RHOMBOID-LIKE PROTEIN, MITOCHONDRIAL"/>
    <property type="match status" value="1"/>
</dbReference>